<dbReference type="InterPro" id="IPR009091">
    <property type="entry name" value="RCC1/BLIP-II"/>
</dbReference>
<dbReference type="Gene3D" id="2.130.10.30">
    <property type="entry name" value="Regulator of chromosome condensation 1/beta-lactamase-inhibitor protein II"/>
    <property type="match status" value="4"/>
</dbReference>
<keyword evidence="1" id="KW-1133">Transmembrane helix</keyword>
<dbReference type="SUPFAM" id="SSF50985">
    <property type="entry name" value="RCC1/BLIP-II"/>
    <property type="match status" value="3"/>
</dbReference>
<dbReference type="PANTHER" id="PTHR45982">
    <property type="entry name" value="REGULATOR OF CHROMOSOME CONDENSATION"/>
    <property type="match status" value="1"/>
</dbReference>
<keyword evidence="3" id="KW-1185">Reference proteome</keyword>
<sequence length="694" mass="72224">MQSRFRIALKLLIVAGALVALGGIASLFVILRGYGQCNDEVVPPPPRPVSRAVPGGGVQALMLAGDTSCASMKDGSVWCWGDESPLAASLDGSNSEFGASAAAKTVALGAMGYGCELDVAGHARCWSSQKEGVVREPVARPPREASFVRVVAGSNRGCGLDAAGHVTCWDANGHFQRPRLDGATSLAIGSSFVCASMRDKMMICDRLASNEDDRPSPQSPMDHCRELAVTDSGSCCLDEQGQIFCESSTRPRAKIPLEPMVSLAGGGADGTCALTRAGDIWCWDIGPFGAWGGAPKHVSTVPGAARLALWDFAGCVQTESGQIQCWGNDILPNSTARASSSDVPRPLAGITDARDLAVGSDQVCFRSAASGWRCFSRHASTAASERAVRIPIQILDARPAHRFAFGKFASCNISGEGAAHCSKGAGLAVATAPIDLDQTVQIVVGEHHACAVRSSGQLWCWGANESKQIRDAPDAVVEKPIPSAGSLGSVKSVALGSAFTCALTEGQPVHCWGDNQVSELAGTESALQIAAGNGHACVLLDGGRVRCWGSNEHGQLGDGTTARHPLAVDVLGMDGPVQQIVAAGDRTCALATSGRVFCWGTTMYCGGAARCSKKAQSRAERVPDLEDAVEVATGTLHTCARLRNGAVACWGSNEMHAISAGVPLVEEKNPLGHGCYRTESVEPAGTDKPVPVIW</sequence>
<dbReference type="InterPro" id="IPR000408">
    <property type="entry name" value="Reg_chr_condens"/>
</dbReference>
<dbReference type="Proteomes" id="UP001370348">
    <property type="component" value="Chromosome"/>
</dbReference>
<evidence type="ECO:0000313" key="3">
    <source>
        <dbReference type="Proteomes" id="UP001370348"/>
    </source>
</evidence>
<reference evidence="2 3" key="1">
    <citation type="submission" date="2021-12" db="EMBL/GenBank/DDBJ databases">
        <title>Discovery of the Pendulisporaceae a myxobacterial family with distinct sporulation behavior and unique specialized metabolism.</title>
        <authorList>
            <person name="Garcia R."/>
            <person name="Popoff A."/>
            <person name="Bader C.D."/>
            <person name="Loehr J."/>
            <person name="Walesch S."/>
            <person name="Walt C."/>
            <person name="Boldt J."/>
            <person name="Bunk B."/>
            <person name="Haeckl F.J.F.P.J."/>
            <person name="Gunesch A.P."/>
            <person name="Birkelbach J."/>
            <person name="Nuebel U."/>
            <person name="Pietschmann T."/>
            <person name="Bach T."/>
            <person name="Mueller R."/>
        </authorList>
    </citation>
    <scope>NUCLEOTIDE SEQUENCE [LARGE SCALE GENOMIC DNA]</scope>
    <source>
        <strain evidence="2 3">MSr11954</strain>
    </source>
</reference>
<dbReference type="Pfam" id="PF13540">
    <property type="entry name" value="RCC1_2"/>
    <property type="match status" value="4"/>
</dbReference>
<organism evidence="2 3">
    <name type="scientific">Pendulispora albinea</name>
    <dbReference type="NCBI Taxonomy" id="2741071"/>
    <lineage>
        <taxon>Bacteria</taxon>
        <taxon>Pseudomonadati</taxon>
        <taxon>Myxococcota</taxon>
        <taxon>Myxococcia</taxon>
        <taxon>Myxococcales</taxon>
        <taxon>Sorangiineae</taxon>
        <taxon>Pendulisporaceae</taxon>
        <taxon>Pendulispora</taxon>
    </lineage>
</organism>
<dbReference type="PROSITE" id="PS50012">
    <property type="entry name" value="RCC1_3"/>
    <property type="match status" value="3"/>
</dbReference>
<proteinExistence type="predicted"/>
<dbReference type="InterPro" id="IPR051553">
    <property type="entry name" value="Ran_GTPase-activating"/>
</dbReference>
<keyword evidence="1" id="KW-0812">Transmembrane</keyword>
<protein>
    <submittedName>
        <fullName evidence="2">Uncharacterized protein</fullName>
    </submittedName>
</protein>
<dbReference type="RefSeq" id="WP_394829337.1">
    <property type="nucleotide sequence ID" value="NZ_CP089984.1"/>
</dbReference>
<name>A0ABZ2MB45_9BACT</name>
<evidence type="ECO:0000313" key="2">
    <source>
        <dbReference type="EMBL" id="WXB19741.1"/>
    </source>
</evidence>
<gene>
    <name evidence="2" type="ORF">LZC94_21260</name>
</gene>
<keyword evidence="1" id="KW-0472">Membrane</keyword>
<evidence type="ECO:0000256" key="1">
    <source>
        <dbReference type="SAM" id="Phobius"/>
    </source>
</evidence>
<dbReference type="PANTHER" id="PTHR45982:SF1">
    <property type="entry name" value="REGULATOR OF CHROMOSOME CONDENSATION"/>
    <property type="match status" value="1"/>
</dbReference>
<feature type="transmembrane region" description="Helical" evidence="1">
    <location>
        <begin position="7"/>
        <end position="31"/>
    </location>
</feature>
<dbReference type="EMBL" id="CP089984">
    <property type="protein sequence ID" value="WXB19741.1"/>
    <property type="molecule type" value="Genomic_DNA"/>
</dbReference>
<accession>A0ABZ2MB45</accession>